<evidence type="ECO:0000256" key="1">
    <source>
        <dbReference type="SAM" id="MobiDB-lite"/>
    </source>
</evidence>
<comment type="caution">
    <text evidence="2">The sequence shown here is derived from an EMBL/GenBank/DDBJ whole genome shotgun (WGS) entry which is preliminary data.</text>
</comment>
<evidence type="ECO:0000313" key="2">
    <source>
        <dbReference type="EMBL" id="MBC3793856.1"/>
    </source>
</evidence>
<feature type="compositionally biased region" description="Basic and acidic residues" evidence="1">
    <location>
        <begin position="75"/>
        <end position="84"/>
    </location>
</feature>
<feature type="compositionally biased region" description="Low complexity" evidence="1">
    <location>
        <begin position="17"/>
        <end position="53"/>
    </location>
</feature>
<protein>
    <submittedName>
        <fullName evidence="2">Uncharacterized protein</fullName>
    </submittedName>
</protein>
<dbReference type="RefSeq" id="WP_186739699.1">
    <property type="nucleotide sequence ID" value="NZ_VFIA01000032.1"/>
</dbReference>
<name>A0ABR6WD45_9BACT</name>
<organism evidence="2 3">
    <name type="scientific">Spirosoma utsteinense</name>
    <dbReference type="NCBI Taxonomy" id="2585773"/>
    <lineage>
        <taxon>Bacteria</taxon>
        <taxon>Pseudomonadati</taxon>
        <taxon>Bacteroidota</taxon>
        <taxon>Cytophagia</taxon>
        <taxon>Cytophagales</taxon>
        <taxon>Cytophagaceae</taxon>
        <taxon>Spirosoma</taxon>
    </lineage>
</organism>
<gene>
    <name evidence="2" type="ORF">FH603_4379</name>
</gene>
<feature type="region of interest" description="Disordered" evidence="1">
    <location>
        <begin position="16"/>
        <end position="110"/>
    </location>
</feature>
<dbReference type="EMBL" id="VFIA01000032">
    <property type="protein sequence ID" value="MBC3793856.1"/>
    <property type="molecule type" value="Genomic_DNA"/>
</dbReference>
<proteinExistence type="predicted"/>
<reference evidence="2 3" key="1">
    <citation type="submission" date="2019-06" db="EMBL/GenBank/DDBJ databases">
        <title>Spirosoma utsteinense sp. nov. isolated from Antarctic ice-free soils.</title>
        <authorList>
            <person name="Tahon G."/>
        </authorList>
    </citation>
    <scope>NUCLEOTIDE SEQUENCE [LARGE SCALE GENOMIC DNA]</scope>
    <source>
        <strain evidence="2 3">LMG 31447</strain>
    </source>
</reference>
<accession>A0ABR6WD45</accession>
<dbReference type="Proteomes" id="UP000700732">
    <property type="component" value="Unassembled WGS sequence"/>
</dbReference>
<keyword evidence="3" id="KW-1185">Reference proteome</keyword>
<sequence>MIKYLTGLVLAGTIAVAQTPQKPAKPAASAKPASTTAAPSASGPASASAAKPSRPLPEQPLKTKLENRNTANPNYRKEKARGDSKGIQPKYTPRQTESGVRPDTVRKRKS</sequence>
<evidence type="ECO:0000313" key="3">
    <source>
        <dbReference type="Proteomes" id="UP000700732"/>
    </source>
</evidence>